<proteinExistence type="predicted"/>
<gene>
    <name evidence="5" type="ORF">EUGRSUZ_L01876</name>
</gene>
<dbReference type="PANTHER" id="PTHR43625:SF99">
    <property type="entry name" value="ALDO-KETO REDUCTASE 1-RELATED"/>
    <property type="match status" value="1"/>
</dbReference>
<dbReference type="EMBL" id="MU848660">
    <property type="protein sequence ID" value="KAK2632196.1"/>
    <property type="molecule type" value="Genomic_DNA"/>
</dbReference>
<protein>
    <recommendedName>
        <fullName evidence="3">NADP-dependent oxidoreductase domain-containing protein</fullName>
    </recommendedName>
</protein>
<dbReference type="EMBL" id="KK199176">
    <property type="protein sequence ID" value="KCW44606.1"/>
    <property type="molecule type" value="Genomic_DNA"/>
</dbReference>
<sequence length="296" mass="32794">MASDQHRVPRVKLGTQGLEVSKLGFGCMGLTGVYNDPVPEEVGISIITDAFTKGITFFDTSDVYGPKVNGTLVGKALKKLPRVEVQLVTKFGVAKLEPGNLVVKGTLDYMEELKKLVEEGKVKYVGLSEASPNTIRRAHAVHPITALQMEWSLWTRDIEQEIVPLCRELGIGVVPYSPLGRGHLPRFQAENLDKNKIFYARIEKLAEEHNCTPTQLALAWVLHQGKDAVTIPGTTKAENLDNNIGSLRVKLMENDLKEISDVIPIDRVAGSRINEHYARYSWKNANTPPRDGNFPA</sequence>
<dbReference type="Pfam" id="PF00248">
    <property type="entry name" value="Aldo_ket_red"/>
    <property type="match status" value="2"/>
</dbReference>
<dbReference type="AlphaFoldDB" id="A0A058ZTB8"/>
<keyword evidence="6" id="KW-1185">Reference proteome</keyword>
<dbReference type="PANTHER" id="PTHR43625">
    <property type="entry name" value="AFLATOXIN B1 ALDEHYDE REDUCTASE"/>
    <property type="match status" value="1"/>
</dbReference>
<name>A0A058ZTB8_EUCGR</name>
<evidence type="ECO:0000313" key="5">
    <source>
        <dbReference type="EMBL" id="KCW44606.1"/>
    </source>
</evidence>
<dbReference type="GO" id="GO:0016491">
    <property type="term" value="F:oxidoreductase activity"/>
    <property type="evidence" value="ECO:0007669"/>
    <property type="project" value="UniProtKB-KW"/>
</dbReference>
<dbReference type="InterPro" id="IPR036812">
    <property type="entry name" value="NAD(P)_OxRdtase_dom_sf"/>
</dbReference>
<dbReference type="STRING" id="71139.A0A058ZTB8"/>
<dbReference type="InterPro" id="IPR023210">
    <property type="entry name" value="NADP_OxRdtase_dom"/>
</dbReference>
<dbReference type="Gene3D" id="3.20.20.100">
    <property type="entry name" value="NADP-dependent oxidoreductase domain"/>
    <property type="match status" value="2"/>
</dbReference>
<dbReference type="OMA" id="AHNDECI"/>
<keyword evidence="2" id="KW-0560">Oxidoreductase</keyword>
<reference evidence="4" key="2">
    <citation type="journal article" date="2014" name="Nature">
        <title>The genome of Eucalyptus grandis.</title>
        <authorList>
            <person name="Myburg A.A."/>
            <person name="Grattapaglia D."/>
            <person name="Tuskan G.A."/>
            <person name="Hellsten U."/>
            <person name="Hayes R.D."/>
            <person name="Grimwood J."/>
            <person name="Jenkins J."/>
            <person name="Lindquist E."/>
            <person name="Tice H."/>
            <person name="Bauer D."/>
            <person name="Goodstein D.M."/>
            <person name="Dubchak I."/>
            <person name="Poliakov A."/>
            <person name="Mizrachi E."/>
            <person name="Kullan A.R."/>
            <person name="Hussey S.G."/>
            <person name="Pinard D."/>
            <person name="van der Merwe K."/>
            <person name="Singh P."/>
            <person name="van Jaarsveld I."/>
            <person name="Silva-Junior O.B."/>
            <person name="Togawa R.C."/>
            <person name="Pappas M.R."/>
            <person name="Faria D.A."/>
            <person name="Sansaloni C.P."/>
            <person name="Petroli C.D."/>
            <person name="Yang X."/>
            <person name="Ranjan P."/>
            <person name="Tschaplinski T.J."/>
            <person name="Ye C.Y."/>
            <person name="Li T."/>
            <person name="Sterck L."/>
            <person name="Vanneste K."/>
            <person name="Murat F."/>
            <person name="Soler M."/>
            <person name="Clemente H.S."/>
            <person name="Saidi N."/>
            <person name="Cassan-Wang H."/>
            <person name="Dunand C."/>
            <person name="Hefer C.A."/>
            <person name="Bornberg-Bauer E."/>
            <person name="Kersting A.R."/>
            <person name="Vining K."/>
            <person name="Amarasinghe V."/>
            <person name="Ranik M."/>
            <person name="Naithani S."/>
            <person name="Elser J."/>
            <person name="Boyd A.E."/>
            <person name="Liston A."/>
            <person name="Spatafora J.W."/>
            <person name="Dharmwardhana P."/>
            <person name="Raja R."/>
            <person name="Sullivan C."/>
            <person name="Romanel E."/>
            <person name="Alves-Ferreira M."/>
            <person name="Kulheim C."/>
            <person name="Foley W."/>
            <person name="Carocha V."/>
            <person name="Paiva J."/>
            <person name="Kudrna D."/>
            <person name="Brommonschenkel S.H."/>
            <person name="Pasquali G."/>
            <person name="Byrne M."/>
            <person name="Rigault P."/>
            <person name="Tibbits J."/>
            <person name="Spokevicius A."/>
            <person name="Jones R.C."/>
            <person name="Steane D.A."/>
            <person name="Vaillancourt R.E."/>
            <person name="Potts B.M."/>
            <person name="Joubert F."/>
            <person name="Barry K."/>
            <person name="Pappas G.J."/>
            <person name="Strauss S.H."/>
            <person name="Jaiswal P."/>
            <person name="Grima-Pettenati J."/>
            <person name="Salse J."/>
            <person name="Van de Peer Y."/>
            <person name="Rokhsar D.S."/>
            <person name="Schmutz J."/>
        </authorList>
    </citation>
    <scope>NUCLEOTIDE SEQUENCE</scope>
    <source>
        <tissue evidence="4">Leaf extractions</tissue>
    </source>
</reference>
<organism evidence="5">
    <name type="scientific">Eucalyptus grandis</name>
    <name type="common">Flooded gum</name>
    <dbReference type="NCBI Taxonomy" id="71139"/>
    <lineage>
        <taxon>Eukaryota</taxon>
        <taxon>Viridiplantae</taxon>
        <taxon>Streptophyta</taxon>
        <taxon>Embryophyta</taxon>
        <taxon>Tracheophyta</taxon>
        <taxon>Spermatophyta</taxon>
        <taxon>Magnoliopsida</taxon>
        <taxon>eudicotyledons</taxon>
        <taxon>Gunneridae</taxon>
        <taxon>Pentapetalae</taxon>
        <taxon>rosids</taxon>
        <taxon>malvids</taxon>
        <taxon>Myrtales</taxon>
        <taxon>Myrtaceae</taxon>
        <taxon>Myrtoideae</taxon>
        <taxon>Eucalypteae</taxon>
        <taxon>Eucalyptus</taxon>
    </lineage>
</organism>
<keyword evidence="1" id="KW-0521">NADP</keyword>
<evidence type="ECO:0000256" key="2">
    <source>
        <dbReference type="ARBA" id="ARBA00023002"/>
    </source>
</evidence>
<reference evidence="5" key="1">
    <citation type="submission" date="2013-07" db="EMBL/GenBank/DDBJ databases">
        <title>The genome of Eucalyptus grandis.</title>
        <authorList>
            <person name="Schmutz J."/>
            <person name="Hayes R."/>
            <person name="Myburg A."/>
            <person name="Tuskan G."/>
            <person name="Grattapaglia D."/>
            <person name="Rokhsar D.S."/>
        </authorList>
    </citation>
    <scope>NUCLEOTIDE SEQUENCE</scope>
    <source>
        <tissue evidence="5">Leaf extractions</tissue>
    </source>
</reference>
<dbReference type="InterPro" id="IPR050791">
    <property type="entry name" value="Aldo-Keto_reductase"/>
</dbReference>
<dbReference type="InParanoid" id="A0A058ZTB8"/>
<dbReference type="GO" id="GO:0005737">
    <property type="term" value="C:cytoplasm"/>
    <property type="evidence" value="ECO:0000318"/>
    <property type="project" value="GO_Central"/>
</dbReference>
<dbReference type="Proteomes" id="UP000030711">
    <property type="component" value="Unassembled WGS sequence"/>
</dbReference>
<evidence type="ECO:0000259" key="3">
    <source>
        <dbReference type="Pfam" id="PF00248"/>
    </source>
</evidence>
<dbReference type="Gramene" id="KCW44606">
    <property type="protein sequence ID" value="KCW44606"/>
    <property type="gene ID" value="EUGRSUZ_L01876"/>
</dbReference>
<evidence type="ECO:0000313" key="4">
    <source>
        <dbReference type="EMBL" id="KAK2632196.1"/>
    </source>
</evidence>
<reference evidence="4" key="4">
    <citation type="submission" date="2023-07" db="EMBL/GenBank/DDBJ databases">
        <authorList>
            <person name="Myburg A.A."/>
            <person name="Grattapaglia D."/>
            <person name="Tuskan G.A."/>
            <person name="Hellsten U."/>
            <person name="Hayes R.D."/>
            <person name="Grimwood J."/>
            <person name="Jenkins J."/>
            <person name="Lindquist E."/>
            <person name="Tice H."/>
            <person name="Bauer D."/>
            <person name="Goodstein D.M."/>
            <person name="Dubchak I."/>
            <person name="Poliakov A."/>
            <person name="Mizrachi E."/>
            <person name="Kullan A.R."/>
            <person name="Hussey S.G."/>
            <person name="Pinard D."/>
            <person name="Van D.M."/>
            <person name="Singh P."/>
            <person name="Van J.I."/>
            <person name="Silva-Junior O.B."/>
            <person name="Togawa R.C."/>
            <person name="Pappas M.R."/>
            <person name="Faria D.A."/>
            <person name="Sansaloni C.P."/>
            <person name="Petroli C.D."/>
            <person name="Yang X."/>
            <person name="Ranjan P."/>
            <person name="Tschaplinski T.J."/>
            <person name="Ye C.Y."/>
            <person name="Li T."/>
            <person name="Sterck L."/>
            <person name="Vanneste K."/>
            <person name="Murat F."/>
            <person name="Soler M."/>
            <person name="Clemente H.S."/>
            <person name="Saidi N."/>
            <person name="Cassan-Wang H."/>
            <person name="Dunand C."/>
            <person name="Hefer C.A."/>
            <person name="Bornberg-Bauer E."/>
            <person name="Kersting A.R."/>
            <person name="Vining K."/>
            <person name="Amarasinghe V."/>
            <person name="Ranik M."/>
            <person name="Naithani S."/>
            <person name="Elser J."/>
            <person name="Boyd A.E."/>
            <person name="Liston A."/>
            <person name="Spatafora J.W."/>
            <person name="Dharmwardhana P."/>
            <person name="Raja R."/>
            <person name="Sullivan C."/>
            <person name="Romanel E."/>
            <person name="Alves-Ferreira M."/>
            <person name="Kulheim C."/>
            <person name="Foley W."/>
            <person name="Carocha V."/>
            <person name="Paiva J."/>
            <person name="Kudrna D."/>
            <person name="Brommonschenkel S.H."/>
            <person name="Pasquali G."/>
            <person name="Byrne M."/>
            <person name="Rigault P."/>
            <person name="Tibbits J."/>
            <person name="Spokevicius A."/>
            <person name="Jones R.C."/>
            <person name="Steane D.A."/>
            <person name="Vaillancourt R.E."/>
            <person name="Potts B.M."/>
            <person name="Joubert F."/>
            <person name="Barry K."/>
            <person name="Pappas G.J."/>
            <person name="Strauss S.H."/>
            <person name="Jaiswal P."/>
            <person name="Grima-Pettenati J."/>
            <person name="Salse J."/>
            <person name="Van D.P."/>
            <person name="Rokhsar D.S."/>
            <person name="Schmutz J."/>
        </authorList>
    </citation>
    <scope>NUCLEOTIDE SEQUENCE</scope>
    <source>
        <tissue evidence="4">Leaf extractions</tissue>
    </source>
</reference>
<evidence type="ECO:0000313" key="6">
    <source>
        <dbReference type="Proteomes" id="UP000030711"/>
    </source>
</evidence>
<accession>A0A058ZTB8</accession>
<reference evidence="4" key="3">
    <citation type="submission" date="2023-04" db="EMBL/GenBank/DDBJ databases">
        <title>WGS assembly of Eucalyptus grandis.</title>
        <authorList>
            <person name="Myburg A."/>
            <person name="Grattapaglia D."/>
            <person name="Tuskan G."/>
            <person name="Hellsten U."/>
            <person name="Hayes R."/>
            <person name="Grimwood J."/>
            <person name="Jenkins J."/>
            <person name="Lindquist E."/>
            <person name="Tice H."/>
            <person name="Bauer D."/>
            <person name="Goodstein D."/>
            <person name="Dubchak I."/>
            <person name="Poliakov A."/>
            <person name="Mizrachi E."/>
            <person name="Kullan A."/>
            <person name="Hussey S."/>
            <person name="Pinard D."/>
            <person name="Van D."/>
            <person name="Singh P."/>
            <person name="Van J."/>
            <person name="Silva-Junior O."/>
            <person name="Togawa R."/>
            <person name="Pappas M."/>
            <person name="Faria D."/>
            <person name="Sansaloni C."/>
            <person name="Petroli C."/>
            <person name="Yang X."/>
            <person name="Ranjan P."/>
            <person name="Tschaplinski T."/>
            <person name="Ye C."/>
            <person name="Li T."/>
            <person name="Sterck L."/>
            <person name="Vanneste K."/>
            <person name="Murat F."/>
            <person name="Soler M."/>
            <person name="Clemente H."/>
            <person name="Saidi N."/>
            <person name="Cassan-Wang H."/>
            <person name="Dunand C."/>
            <person name="Hefer C."/>
            <person name="Bornberg-Bauer E."/>
            <person name="Kersting A."/>
            <person name="Vining K."/>
            <person name="Amarasinghe V."/>
            <person name="Ranik M."/>
            <person name="Naithani S."/>
            <person name="Elser J."/>
            <person name="Boyd A."/>
            <person name="Liston A."/>
            <person name="Spatafora J."/>
            <person name="Dharmwardhana P."/>
            <person name="Raja R."/>
            <person name="Sullivan C."/>
            <person name="Romanel E."/>
            <person name="Alves-Ferreira M."/>
            <person name="Kulheim C."/>
            <person name="Foley W."/>
            <person name="Carocha V."/>
            <person name="Paiva J."/>
            <person name="Kudrna D."/>
            <person name="Brommonschenkel S."/>
            <person name="Pasquali G."/>
            <person name="Byrne M."/>
            <person name="Rigault P."/>
            <person name="Tibbits J."/>
            <person name="Spokevicius A."/>
            <person name="Jones R."/>
            <person name="Steane D."/>
            <person name="Vaillancourt R."/>
            <person name="Potts B."/>
            <person name="Joubert F."/>
            <person name="Barry K."/>
            <person name="Pappas G."/>
            <person name="Strauss S."/>
            <person name="Jaiswal P."/>
            <person name="Grima-Pettenati J."/>
            <person name="Salse J."/>
            <person name="Van D."/>
            <person name="Rokhsar D."/>
            <person name="Schmutz J."/>
        </authorList>
    </citation>
    <scope>NUCLEOTIDE SEQUENCE</scope>
    <source>
        <tissue evidence="4">Leaf extractions</tissue>
    </source>
</reference>
<dbReference type="SUPFAM" id="SSF51430">
    <property type="entry name" value="NAD(P)-linked oxidoreductase"/>
    <property type="match status" value="1"/>
</dbReference>
<evidence type="ECO:0000256" key="1">
    <source>
        <dbReference type="ARBA" id="ARBA00022857"/>
    </source>
</evidence>
<feature type="domain" description="NADP-dependent oxidoreductase" evidence="3">
    <location>
        <begin position="22"/>
        <end position="91"/>
    </location>
</feature>
<feature type="domain" description="NADP-dependent oxidoreductase" evidence="3">
    <location>
        <begin position="107"/>
        <end position="262"/>
    </location>
</feature>